<organism evidence="7 8">
    <name type="scientific">Ostreibacterium oceani</name>
    <dbReference type="NCBI Taxonomy" id="2654998"/>
    <lineage>
        <taxon>Bacteria</taxon>
        <taxon>Pseudomonadati</taxon>
        <taxon>Pseudomonadota</taxon>
        <taxon>Gammaproteobacteria</taxon>
        <taxon>Cardiobacteriales</taxon>
        <taxon>Ostreibacteriaceae</taxon>
        <taxon>Ostreibacterium</taxon>
    </lineage>
</organism>
<evidence type="ECO:0000256" key="2">
    <source>
        <dbReference type="ARBA" id="ARBA00022448"/>
    </source>
</evidence>
<keyword evidence="2" id="KW-0813">Transport</keyword>
<proteinExistence type="inferred from homology"/>
<dbReference type="Gene3D" id="3.40.190.10">
    <property type="entry name" value="Periplasmic binding protein-like II"/>
    <property type="match status" value="2"/>
</dbReference>
<dbReference type="InterPro" id="IPR001638">
    <property type="entry name" value="Solute-binding_3/MltF_N"/>
</dbReference>
<dbReference type="GO" id="GO:0006865">
    <property type="term" value="P:amino acid transport"/>
    <property type="evidence" value="ECO:0007669"/>
    <property type="project" value="TreeGrafter"/>
</dbReference>
<evidence type="ECO:0000256" key="1">
    <source>
        <dbReference type="ARBA" id="ARBA00010333"/>
    </source>
</evidence>
<keyword evidence="8" id="KW-1185">Reference proteome</keyword>
<feature type="domain" description="Solute-binding protein family 3/N-terminal" evidence="6">
    <location>
        <begin position="31"/>
        <end position="260"/>
    </location>
</feature>
<comment type="caution">
    <text evidence="7">The sequence shown here is derived from an EMBL/GenBank/DDBJ whole genome shotgun (WGS) entry which is preliminary data.</text>
</comment>
<feature type="signal peptide" evidence="5">
    <location>
        <begin position="1"/>
        <end position="19"/>
    </location>
</feature>
<dbReference type="Proteomes" id="UP000471298">
    <property type="component" value="Unassembled WGS sequence"/>
</dbReference>
<dbReference type="CDD" id="cd13692">
    <property type="entry name" value="PBP2_BztA"/>
    <property type="match status" value="1"/>
</dbReference>
<sequence>MKKTLYTMAILSAFSAVQAQSTLASVKSKGELVCGASQGIAGFSVADDKNNWSGIDVDFCRAVASAIFDDPSKARFVPLSAKERFTAIQSGEVDLLSRNTTETMSRDATLGLNFVGVTYYDGQGFMVRKSLGVSSAKELDGAAVCTDTGTTTELNINDYFKANNLAFKPVVFEKKDEVISAYDAGRCDVVSTDISGLESYRISLKTPSDHMILPEVISKEPLAPAVRHGDDAWLDLVEWSRSCMINAEELGVTSSNVEEMKKSDNPNIKRLVGVDGEFGKSIGLSENWCASIIKHVGNYGEMYDRNLGPNAATTIDRGLNRLWNDGGIMYAAPIR</sequence>
<dbReference type="PANTHER" id="PTHR30085:SF7">
    <property type="entry name" value="AMINO-ACID ABC TRANSPORTER-BINDING PROTEIN YHDW-RELATED"/>
    <property type="match status" value="1"/>
</dbReference>
<dbReference type="PROSITE" id="PS01039">
    <property type="entry name" value="SBP_BACTERIAL_3"/>
    <property type="match status" value="1"/>
</dbReference>
<reference evidence="7 8" key="1">
    <citation type="submission" date="2019-10" db="EMBL/GenBank/DDBJ databases">
        <title>Cardiobacteriales fam. a chemoheterotrophic member of the order Cardiobacteriales, and proposal of Cardiobacteriales fam. nov.</title>
        <authorList>
            <person name="Wang C."/>
        </authorList>
    </citation>
    <scope>NUCLEOTIDE SEQUENCE [LARGE SCALE GENOMIC DNA]</scope>
    <source>
        <strain evidence="7 8">ML27</strain>
    </source>
</reference>
<dbReference type="SUPFAM" id="SSF53850">
    <property type="entry name" value="Periplasmic binding protein-like II"/>
    <property type="match status" value="1"/>
</dbReference>
<comment type="similarity">
    <text evidence="1 4">Belongs to the bacterial solute-binding protein 3 family.</text>
</comment>
<dbReference type="RefSeq" id="WP_152808963.1">
    <property type="nucleotide sequence ID" value="NZ_WHNW01000002.1"/>
</dbReference>
<evidence type="ECO:0000256" key="3">
    <source>
        <dbReference type="ARBA" id="ARBA00022729"/>
    </source>
</evidence>
<feature type="chain" id="PRO_5026823026" evidence="5">
    <location>
        <begin position="20"/>
        <end position="335"/>
    </location>
</feature>
<dbReference type="PANTHER" id="PTHR30085">
    <property type="entry name" value="AMINO ACID ABC TRANSPORTER PERMEASE"/>
    <property type="match status" value="1"/>
</dbReference>
<keyword evidence="3 5" id="KW-0732">Signal</keyword>
<evidence type="ECO:0000256" key="5">
    <source>
        <dbReference type="SAM" id="SignalP"/>
    </source>
</evidence>
<dbReference type="InterPro" id="IPR051455">
    <property type="entry name" value="Bact_solute-bind_prot3"/>
</dbReference>
<dbReference type="SMART" id="SM00062">
    <property type="entry name" value="PBPb"/>
    <property type="match status" value="1"/>
</dbReference>
<dbReference type="InParanoid" id="A0A6N7F150"/>
<evidence type="ECO:0000256" key="4">
    <source>
        <dbReference type="RuleBase" id="RU003744"/>
    </source>
</evidence>
<name>A0A6N7F150_9GAMM</name>
<dbReference type="Pfam" id="PF00497">
    <property type="entry name" value="SBP_bac_3"/>
    <property type="match status" value="1"/>
</dbReference>
<dbReference type="AlphaFoldDB" id="A0A6N7F150"/>
<dbReference type="InterPro" id="IPR018313">
    <property type="entry name" value="SBP_3_CS"/>
</dbReference>
<gene>
    <name evidence="7" type="ORF">GCU85_02350</name>
</gene>
<dbReference type="EMBL" id="WHNW01000002">
    <property type="protein sequence ID" value="MPV85576.1"/>
    <property type="molecule type" value="Genomic_DNA"/>
</dbReference>
<accession>A0A6N7F150</accession>
<protein>
    <submittedName>
        <fullName evidence="7">Transporter substrate-binding domain-containing protein</fullName>
    </submittedName>
</protein>
<dbReference type="FunCoup" id="A0A6N7F150">
    <property type="interactions" value="4"/>
</dbReference>
<evidence type="ECO:0000313" key="8">
    <source>
        <dbReference type="Proteomes" id="UP000471298"/>
    </source>
</evidence>
<evidence type="ECO:0000313" key="7">
    <source>
        <dbReference type="EMBL" id="MPV85576.1"/>
    </source>
</evidence>
<evidence type="ECO:0000259" key="6">
    <source>
        <dbReference type="SMART" id="SM00062"/>
    </source>
</evidence>